<dbReference type="AlphaFoldDB" id="U5DTX1"/>
<dbReference type="InterPro" id="IPR036291">
    <property type="entry name" value="NAD(P)-bd_dom_sf"/>
</dbReference>
<accession>U5DTX1</accession>
<dbReference type="eggNOG" id="COG4221">
    <property type="taxonomic scope" value="Bacteria"/>
</dbReference>
<dbReference type="PATRIC" id="fig|582515.4.peg.10"/>
<dbReference type="GO" id="GO:0016616">
    <property type="term" value="F:oxidoreductase activity, acting on the CH-OH group of donors, NAD or NADP as acceptor"/>
    <property type="evidence" value="ECO:0007669"/>
    <property type="project" value="UniProtKB-ARBA"/>
</dbReference>
<keyword evidence="2" id="KW-0560">Oxidoreductase</keyword>
<organism evidence="4 5">
    <name type="scientific">Rubidibacter lacunae KORDI 51-2</name>
    <dbReference type="NCBI Taxonomy" id="582515"/>
    <lineage>
        <taxon>Bacteria</taxon>
        <taxon>Bacillati</taxon>
        <taxon>Cyanobacteriota</taxon>
        <taxon>Cyanophyceae</taxon>
        <taxon>Oscillatoriophycideae</taxon>
        <taxon>Chroococcales</taxon>
        <taxon>Aphanothecaceae</taxon>
        <taxon>Rubidibacter</taxon>
    </lineage>
</organism>
<dbReference type="FunFam" id="3.40.50.720:FF:000047">
    <property type="entry name" value="NADP-dependent L-serine/L-allo-threonine dehydrogenase"/>
    <property type="match status" value="1"/>
</dbReference>
<proteinExistence type="inferred from homology"/>
<dbReference type="Gene3D" id="3.40.50.720">
    <property type="entry name" value="NAD(P)-binding Rossmann-like Domain"/>
    <property type="match status" value="1"/>
</dbReference>
<dbReference type="PANTHER" id="PTHR42901:SF1">
    <property type="entry name" value="ALCOHOL DEHYDROGENASE"/>
    <property type="match status" value="1"/>
</dbReference>
<evidence type="ECO:0008006" key="6">
    <source>
        <dbReference type="Google" id="ProtNLM"/>
    </source>
</evidence>
<evidence type="ECO:0000313" key="5">
    <source>
        <dbReference type="Proteomes" id="UP000016960"/>
    </source>
</evidence>
<dbReference type="PRINTS" id="PR00080">
    <property type="entry name" value="SDRFAMILY"/>
</dbReference>
<evidence type="ECO:0000313" key="4">
    <source>
        <dbReference type="EMBL" id="ERN43120.1"/>
    </source>
</evidence>
<gene>
    <name evidence="4" type="ORF">KR51_00000080</name>
</gene>
<comment type="caution">
    <text evidence="4">The sequence shown here is derived from an EMBL/GenBank/DDBJ whole genome shotgun (WGS) entry which is preliminary data.</text>
</comment>
<dbReference type="PANTHER" id="PTHR42901">
    <property type="entry name" value="ALCOHOL DEHYDROGENASE"/>
    <property type="match status" value="1"/>
</dbReference>
<dbReference type="EMBL" id="ASSJ01000001">
    <property type="protein sequence ID" value="ERN43120.1"/>
    <property type="molecule type" value="Genomic_DNA"/>
</dbReference>
<dbReference type="PRINTS" id="PR00081">
    <property type="entry name" value="GDHRDH"/>
</dbReference>
<dbReference type="Proteomes" id="UP000016960">
    <property type="component" value="Unassembled WGS sequence"/>
</dbReference>
<dbReference type="Pfam" id="PF00106">
    <property type="entry name" value="adh_short"/>
    <property type="match status" value="1"/>
</dbReference>
<dbReference type="FunCoup" id="U5DTX1">
    <property type="interactions" value="343"/>
</dbReference>
<name>U5DTX1_9CHRO</name>
<dbReference type="OrthoDB" id="9775296at2"/>
<reference evidence="4 5" key="1">
    <citation type="submission" date="2013-05" db="EMBL/GenBank/DDBJ databases">
        <title>Draft genome sequence of Rubidibacter lacunae KORDI 51-2.</title>
        <authorList>
            <person name="Choi D.H."/>
            <person name="Noh J.H."/>
            <person name="Kwon K.-K."/>
            <person name="Lee J.-H."/>
            <person name="Ryu J.-Y."/>
        </authorList>
    </citation>
    <scope>NUCLEOTIDE SEQUENCE [LARGE SCALE GENOMIC DNA]</scope>
    <source>
        <strain evidence="4 5">KORDI 51-2</strain>
    </source>
</reference>
<dbReference type="SUPFAM" id="SSF51735">
    <property type="entry name" value="NAD(P)-binding Rossmann-fold domains"/>
    <property type="match status" value="1"/>
</dbReference>
<dbReference type="InParanoid" id="U5DTX1"/>
<dbReference type="CDD" id="cd05346">
    <property type="entry name" value="SDR_c5"/>
    <property type="match status" value="1"/>
</dbReference>
<keyword evidence="5" id="KW-1185">Reference proteome</keyword>
<dbReference type="InterPro" id="IPR002347">
    <property type="entry name" value="SDR_fam"/>
</dbReference>
<evidence type="ECO:0000256" key="1">
    <source>
        <dbReference type="ARBA" id="ARBA00006484"/>
    </source>
</evidence>
<protein>
    <recommendedName>
        <fullName evidence="6">Short-chain dehydrogenase</fullName>
    </recommendedName>
</protein>
<evidence type="ECO:0000256" key="3">
    <source>
        <dbReference type="RuleBase" id="RU000363"/>
    </source>
</evidence>
<sequence>MVDLDGSIALVTGASSGIGTACARSFARAGARLVLLARSGDRLRELQAELADDSGGACYVLPCDVRDRAAVTAAVASLPPSWSDIDVLVNNAGLSRGFDRFPDCSIEDWEEMIDTNLKGLLYVTRALVPGMVARDRGHIINIGSIAGHQTYPRGNVYCATKAAVRALSEGLKLDLLGTAVRVSSVDPGLVETNFSNVRFHGDRVQAAKTYAGMTPLTPEDIAEVVAFCASRPPHVNISEVLVIPTDQSSSTLVHRRLPDERA</sequence>
<evidence type="ECO:0000256" key="2">
    <source>
        <dbReference type="ARBA" id="ARBA00023002"/>
    </source>
</evidence>
<comment type="similarity">
    <text evidence="1 3">Belongs to the short-chain dehydrogenases/reductases (SDR) family.</text>
</comment>
<dbReference type="STRING" id="582515.KR51_00000080"/>